<dbReference type="InterPro" id="IPR005720">
    <property type="entry name" value="Dihydroorotate_DH_cat"/>
</dbReference>
<evidence type="ECO:0000256" key="9">
    <source>
        <dbReference type="ARBA" id="ARBA00022643"/>
    </source>
</evidence>
<evidence type="ECO:0000256" key="13">
    <source>
        <dbReference type="ARBA" id="ARBA00048639"/>
    </source>
</evidence>
<dbReference type="Pfam" id="PF01180">
    <property type="entry name" value="DHO_dh"/>
    <property type="match status" value="1"/>
</dbReference>
<dbReference type="Proteomes" id="UP000051027">
    <property type="component" value="Unassembled WGS sequence"/>
</dbReference>
<dbReference type="InterPro" id="IPR012135">
    <property type="entry name" value="Dihydroorotate_DH_1_2"/>
</dbReference>
<keyword evidence="9" id="KW-0288">FMN</keyword>
<evidence type="ECO:0000256" key="1">
    <source>
        <dbReference type="ARBA" id="ARBA00001917"/>
    </source>
</evidence>
<evidence type="ECO:0000256" key="11">
    <source>
        <dbReference type="ARBA" id="ARBA00023002"/>
    </source>
</evidence>
<dbReference type="PANTHER" id="PTHR48109">
    <property type="entry name" value="DIHYDROOROTATE DEHYDROGENASE (QUINONE), MITOCHONDRIAL-RELATED"/>
    <property type="match status" value="1"/>
</dbReference>
<sequence>MPLLISLLRLLPPELAHSIALNSLNLFYALGLSKFLFPMPVNADSFIYKNLTFNNRLGIAAGLDKNGDYIDSLGSLGFGFIEVGTITPLAQPGNPKPRIFRFFKQKAIINKLGFNNKGLDYLVQKLKSRKFSGILGVNIGANKDSEGQKRIDDYVECFNKVSPYADYITVNISSPNTPNLRALHSRENFEPLFAALKVTRATSHFMNPVFIKLSPDESQETIIDIINAIKEYEFDGIIASNTTTDHTALAGRQDSKVAGGLSGRPLFSKSNELLQSIHQHDPNLIKIGVGGVFTFRDFNQKLESGASLVQIYTSFIYEGPGIVSKLLN</sequence>
<keyword evidence="8" id="KW-0285">Flavoprotein</keyword>
<dbReference type="GO" id="GO:0106430">
    <property type="term" value="F:dihydroorotate dehydrogenase (quinone) activity"/>
    <property type="evidence" value="ECO:0007669"/>
    <property type="project" value="UniProtKB-EC"/>
</dbReference>
<dbReference type="GO" id="GO:0006207">
    <property type="term" value="P:'de novo' pyrimidine nucleobase biosynthetic process"/>
    <property type="evidence" value="ECO:0007669"/>
    <property type="project" value="UniProtKB-UniRule"/>
</dbReference>
<proteinExistence type="inferred from homology"/>
<dbReference type="GO" id="GO:0005737">
    <property type="term" value="C:cytoplasm"/>
    <property type="evidence" value="ECO:0007669"/>
    <property type="project" value="InterPro"/>
</dbReference>
<dbReference type="AlphaFoldDB" id="A0A0R2UB06"/>
<dbReference type="InterPro" id="IPR050074">
    <property type="entry name" value="DHO_dehydrogenase"/>
</dbReference>
<dbReference type="GO" id="GO:0005886">
    <property type="term" value="C:plasma membrane"/>
    <property type="evidence" value="ECO:0007669"/>
    <property type="project" value="TreeGrafter"/>
</dbReference>
<organism evidence="16 17">
    <name type="scientific">SAR86 cluster bacterium BACL1 MAG-120820-bin45</name>
    <dbReference type="NCBI Taxonomy" id="1655612"/>
    <lineage>
        <taxon>Bacteria</taxon>
        <taxon>Pseudomonadati</taxon>
        <taxon>Pseudomonadota</taxon>
        <taxon>Gammaproteobacteria</taxon>
        <taxon>SAR86 cluster</taxon>
    </lineage>
</organism>
<dbReference type="InterPro" id="IPR013785">
    <property type="entry name" value="Aldolase_TIM"/>
</dbReference>
<evidence type="ECO:0000256" key="2">
    <source>
        <dbReference type="ARBA" id="ARBA00003125"/>
    </source>
</evidence>
<comment type="similarity">
    <text evidence="5">Belongs to the dihydroorotate dehydrogenase family. Type 2 subfamily.</text>
</comment>
<dbReference type="Gene3D" id="3.20.20.70">
    <property type="entry name" value="Aldolase class I"/>
    <property type="match status" value="1"/>
</dbReference>
<reference evidence="16 17" key="1">
    <citation type="submission" date="2015-10" db="EMBL/GenBank/DDBJ databases">
        <title>Metagenome-Assembled Genomes uncover a global brackish microbiome.</title>
        <authorList>
            <person name="Hugerth L.W."/>
            <person name="Larsson J."/>
            <person name="Alneberg J."/>
            <person name="Lindh M.V."/>
            <person name="Legrand C."/>
            <person name="Pinhassi J."/>
            <person name="Andersson A.F."/>
        </authorList>
    </citation>
    <scope>NUCLEOTIDE SEQUENCE [LARGE SCALE GENOMIC DNA]</scope>
    <source>
        <strain evidence="16">BACL1 MAG-120820-bin45</strain>
    </source>
</reference>
<dbReference type="PIRSF" id="PIRSF000164">
    <property type="entry name" value="DHO_oxidase"/>
    <property type="match status" value="1"/>
</dbReference>
<comment type="catalytic activity">
    <reaction evidence="13">
        <text>(S)-dihydroorotate + a quinone = orotate + a quinol</text>
        <dbReference type="Rhea" id="RHEA:30187"/>
        <dbReference type="ChEBI" id="CHEBI:24646"/>
        <dbReference type="ChEBI" id="CHEBI:30839"/>
        <dbReference type="ChEBI" id="CHEBI:30864"/>
        <dbReference type="ChEBI" id="CHEBI:132124"/>
        <dbReference type="EC" id="1.3.5.2"/>
    </reaction>
</comment>
<evidence type="ECO:0000313" key="16">
    <source>
        <dbReference type="EMBL" id="KRO96248.1"/>
    </source>
</evidence>
<dbReference type="PROSITE" id="PS00911">
    <property type="entry name" value="DHODEHASE_1"/>
    <property type="match status" value="1"/>
</dbReference>
<gene>
    <name evidence="16" type="ORF">ABS10_02765</name>
</gene>
<dbReference type="UniPathway" id="UPA00070">
    <property type="reaction ID" value="UER00946"/>
</dbReference>
<comment type="function">
    <text evidence="2">Catalyzes the conversion of dihydroorotate to orotate with quinone as electron acceptor.</text>
</comment>
<dbReference type="PANTHER" id="PTHR48109:SF4">
    <property type="entry name" value="DIHYDROOROTATE DEHYDROGENASE (QUINONE), MITOCHONDRIAL"/>
    <property type="match status" value="1"/>
</dbReference>
<evidence type="ECO:0000256" key="5">
    <source>
        <dbReference type="ARBA" id="ARBA00005359"/>
    </source>
</evidence>
<evidence type="ECO:0000256" key="12">
    <source>
        <dbReference type="ARBA" id="ARBA00023136"/>
    </source>
</evidence>
<evidence type="ECO:0000256" key="7">
    <source>
        <dbReference type="ARBA" id="ARBA00018366"/>
    </source>
</evidence>
<evidence type="ECO:0000256" key="8">
    <source>
        <dbReference type="ARBA" id="ARBA00022630"/>
    </source>
</evidence>
<dbReference type="GO" id="GO:0044205">
    <property type="term" value="P:'de novo' UMP biosynthetic process"/>
    <property type="evidence" value="ECO:0007669"/>
    <property type="project" value="UniProtKB-UniPathway"/>
</dbReference>
<dbReference type="CDD" id="cd04738">
    <property type="entry name" value="DHOD_2_like"/>
    <property type="match status" value="1"/>
</dbReference>
<evidence type="ECO:0000256" key="3">
    <source>
        <dbReference type="ARBA" id="ARBA00004370"/>
    </source>
</evidence>
<comment type="caution">
    <text evidence="16">The sequence shown here is derived from an EMBL/GenBank/DDBJ whole genome shotgun (WGS) entry which is preliminary data.</text>
</comment>
<comment type="cofactor">
    <cofactor evidence="1">
        <name>FMN</name>
        <dbReference type="ChEBI" id="CHEBI:58210"/>
    </cofactor>
</comment>
<keyword evidence="12" id="KW-0472">Membrane</keyword>
<comment type="pathway">
    <text evidence="4">Pyrimidine metabolism; UMP biosynthesis via de novo pathway; orotate from (S)-dihydroorotate (quinone route): step 1/1.</text>
</comment>
<evidence type="ECO:0000313" key="17">
    <source>
        <dbReference type="Proteomes" id="UP000051027"/>
    </source>
</evidence>
<keyword evidence="10" id="KW-0665">Pyrimidine biosynthesis</keyword>
<evidence type="ECO:0000259" key="15">
    <source>
        <dbReference type="Pfam" id="PF01180"/>
    </source>
</evidence>
<dbReference type="STRING" id="1655612.ABS10_02765"/>
<dbReference type="EMBL" id="LICS01000004">
    <property type="protein sequence ID" value="KRO96248.1"/>
    <property type="molecule type" value="Genomic_DNA"/>
</dbReference>
<name>A0A0R2UB06_9GAMM</name>
<accession>A0A0R2UB06</accession>
<dbReference type="NCBIfam" id="NF003652">
    <property type="entry name" value="PRK05286.2-5"/>
    <property type="match status" value="1"/>
</dbReference>
<evidence type="ECO:0000256" key="14">
    <source>
        <dbReference type="NCBIfam" id="TIGR01036"/>
    </source>
</evidence>
<protein>
    <recommendedName>
        <fullName evidence="7 14">Dihydroorotate dehydrogenase (quinone)</fullName>
        <ecNumber evidence="6 14">1.3.5.2</ecNumber>
    </recommendedName>
</protein>
<dbReference type="InterPro" id="IPR005719">
    <property type="entry name" value="Dihydroorotate_DH_2"/>
</dbReference>
<evidence type="ECO:0000256" key="6">
    <source>
        <dbReference type="ARBA" id="ARBA00012791"/>
    </source>
</evidence>
<keyword evidence="11 16" id="KW-0560">Oxidoreductase</keyword>
<dbReference type="NCBIfam" id="TIGR01036">
    <property type="entry name" value="pyrD_sub2"/>
    <property type="match status" value="1"/>
</dbReference>
<feature type="domain" description="Dihydroorotate dehydrogenase catalytic" evidence="15">
    <location>
        <begin position="49"/>
        <end position="326"/>
    </location>
</feature>
<evidence type="ECO:0000256" key="4">
    <source>
        <dbReference type="ARBA" id="ARBA00005161"/>
    </source>
</evidence>
<dbReference type="SUPFAM" id="SSF51395">
    <property type="entry name" value="FMN-linked oxidoreductases"/>
    <property type="match status" value="1"/>
</dbReference>
<evidence type="ECO:0000256" key="10">
    <source>
        <dbReference type="ARBA" id="ARBA00022975"/>
    </source>
</evidence>
<dbReference type="InterPro" id="IPR001295">
    <property type="entry name" value="Dihydroorotate_DH_CS"/>
</dbReference>
<dbReference type="EC" id="1.3.5.2" evidence="6 14"/>
<comment type="subcellular location">
    <subcellularLocation>
        <location evidence="3">Membrane</location>
    </subcellularLocation>
</comment>